<name>A0A7K3M3M4_9ACTN</name>
<dbReference type="InterPro" id="IPR010093">
    <property type="entry name" value="SinI_DNA-bd"/>
</dbReference>
<feature type="domain" description="Helix-turn-helix" evidence="2">
    <location>
        <begin position="19"/>
        <end position="67"/>
    </location>
</feature>
<dbReference type="Gene3D" id="1.10.10.10">
    <property type="entry name" value="Winged helix-like DNA-binding domain superfamily/Winged helix DNA-binding domain"/>
    <property type="match status" value="1"/>
</dbReference>
<evidence type="ECO:0000256" key="1">
    <source>
        <dbReference type="SAM" id="MobiDB-lite"/>
    </source>
</evidence>
<evidence type="ECO:0000313" key="4">
    <source>
        <dbReference type="Proteomes" id="UP000460435"/>
    </source>
</evidence>
<dbReference type="EMBL" id="WLZY01000004">
    <property type="protein sequence ID" value="NDL57846.1"/>
    <property type="molecule type" value="Genomic_DNA"/>
</dbReference>
<dbReference type="InterPro" id="IPR036388">
    <property type="entry name" value="WH-like_DNA-bd_sf"/>
</dbReference>
<dbReference type="Pfam" id="PF12728">
    <property type="entry name" value="HTH_17"/>
    <property type="match status" value="1"/>
</dbReference>
<dbReference type="SUPFAM" id="SSF46955">
    <property type="entry name" value="Putative DNA-binding domain"/>
    <property type="match status" value="1"/>
</dbReference>
<reference evidence="3 4" key="1">
    <citation type="submission" date="2019-11" db="EMBL/GenBank/DDBJ databases">
        <authorList>
            <person name="Li X.-J."/>
            <person name="Feng X.-M."/>
        </authorList>
    </citation>
    <scope>NUCLEOTIDE SEQUENCE [LARGE SCALE GENOMIC DNA]</scope>
    <source>
        <strain evidence="3 4">XMNu-373</strain>
    </source>
</reference>
<protein>
    <submittedName>
        <fullName evidence="3">Helix-turn-helix domain-containing protein</fullName>
    </submittedName>
</protein>
<gene>
    <name evidence="3" type="ORF">F7O44_12240</name>
</gene>
<proteinExistence type="predicted"/>
<dbReference type="InterPro" id="IPR041657">
    <property type="entry name" value="HTH_17"/>
</dbReference>
<dbReference type="Proteomes" id="UP000460435">
    <property type="component" value="Unassembled WGS sequence"/>
</dbReference>
<dbReference type="InterPro" id="IPR009061">
    <property type="entry name" value="DNA-bd_dom_put_sf"/>
</dbReference>
<dbReference type="NCBIfam" id="TIGR01764">
    <property type="entry name" value="excise"/>
    <property type="match status" value="1"/>
</dbReference>
<comment type="caution">
    <text evidence="3">The sequence shown here is derived from an EMBL/GenBank/DDBJ whole genome shotgun (WGS) entry which is preliminary data.</text>
</comment>
<organism evidence="3 4">
    <name type="scientific">Phytoactinopolyspora mesophila</name>
    <dbReference type="NCBI Taxonomy" id="2650750"/>
    <lineage>
        <taxon>Bacteria</taxon>
        <taxon>Bacillati</taxon>
        <taxon>Actinomycetota</taxon>
        <taxon>Actinomycetes</taxon>
        <taxon>Jiangellales</taxon>
        <taxon>Jiangellaceae</taxon>
        <taxon>Phytoactinopolyspora</taxon>
    </lineage>
</organism>
<evidence type="ECO:0000313" key="3">
    <source>
        <dbReference type="EMBL" id="NDL57846.1"/>
    </source>
</evidence>
<evidence type="ECO:0000259" key="2">
    <source>
        <dbReference type="Pfam" id="PF12728"/>
    </source>
</evidence>
<dbReference type="RefSeq" id="WP_162450567.1">
    <property type="nucleotide sequence ID" value="NZ_WLZY01000004.1"/>
</dbReference>
<keyword evidence="4" id="KW-1185">Reference proteome</keyword>
<accession>A0A7K3M3M4</accession>
<dbReference type="AlphaFoldDB" id="A0A7K3M3M4"/>
<sequence length="73" mass="8383">MPPASPHNAAHRDRRPLASPEELSEYLGVPDNTLYQWRHRGIGPKALKVGRHLRYRWADVEEWLDAQTVDLAA</sequence>
<dbReference type="GO" id="GO:0003677">
    <property type="term" value="F:DNA binding"/>
    <property type="evidence" value="ECO:0007669"/>
    <property type="project" value="InterPro"/>
</dbReference>
<feature type="region of interest" description="Disordered" evidence="1">
    <location>
        <begin position="1"/>
        <end position="23"/>
    </location>
</feature>